<dbReference type="PANTHER" id="PTHR43080">
    <property type="entry name" value="CBS DOMAIN-CONTAINING PROTEIN CBSX3, MITOCHONDRIAL"/>
    <property type="match status" value="1"/>
</dbReference>
<dbReference type="SMART" id="SM00116">
    <property type="entry name" value="CBS"/>
    <property type="match status" value="2"/>
</dbReference>
<reference evidence="4 5" key="1">
    <citation type="submission" date="2016-10" db="EMBL/GenBank/DDBJ databases">
        <authorList>
            <person name="de Groot N.N."/>
        </authorList>
    </citation>
    <scope>NUCLEOTIDE SEQUENCE [LARGE SCALE GENOMIC DNA]</scope>
    <source>
        <strain evidence="4 5">DSM 22187</strain>
    </source>
</reference>
<evidence type="ECO:0000313" key="5">
    <source>
        <dbReference type="Proteomes" id="UP000198888"/>
    </source>
</evidence>
<sequence length="139" mass="14941">MPIQDLARSDVITATKETAVAELAQTMADETVGSVVVVDDETPVGIVTDRDLALRCVADETADKTADNVMSEDLKTIEPDAGFYEAVDLMSDNGIRRLPVVDGDELVGILTTDDLTTLLADEQQGLSDVLEAQRAPYEQ</sequence>
<dbReference type="AlphaFoldDB" id="A0A1H6SFZ6"/>
<accession>A0A2H4Q0I6</accession>
<name>A0A1H6SFZ6_9EURY</name>
<dbReference type="Proteomes" id="UP000198888">
    <property type="component" value="Unassembled WGS sequence"/>
</dbReference>
<feature type="domain" description="CBS" evidence="3">
    <location>
        <begin position="7"/>
        <end position="64"/>
    </location>
</feature>
<evidence type="ECO:0000256" key="2">
    <source>
        <dbReference type="PROSITE-ProRule" id="PRU00703"/>
    </source>
</evidence>
<evidence type="ECO:0000256" key="1">
    <source>
        <dbReference type="ARBA" id="ARBA00023122"/>
    </source>
</evidence>
<accession>A0A1H6SFZ6</accession>
<proteinExistence type="predicted"/>
<feature type="domain" description="CBS" evidence="3">
    <location>
        <begin position="70"/>
        <end position="129"/>
    </location>
</feature>
<dbReference type="InterPro" id="IPR051257">
    <property type="entry name" value="Diverse_CBS-Domain"/>
</dbReference>
<dbReference type="OrthoDB" id="43333at2157"/>
<dbReference type="SUPFAM" id="SSF54631">
    <property type="entry name" value="CBS-domain pair"/>
    <property type="match status" value="1"/>
</dbReference>
<keyword evidence="5" id="KW-1185">Reference proteome</keyword>
<dbReference type="Gene3D" id="3.10.580.10">
    <property type="entry name" value="CBS-domain"/>
    <property type="match status" value="1"/>
</dbReference>
<dbReference type="Pfam" id="PF00571">
    <property type="entry name" value="CBS"/>
    <property type="match status" value="2"/>
</dbReference>
<dbReference type="STRING" id="1073996.SAMN05444271_104109"/>
<dbReference type="EMBL" id="FNYR01000004">
    <property type="protein sequence ID" value="SEI63010.1"/>
    <property type="molecule type" value="Genomic_DNA"/>
</dbReference>
<evidence type="ECO:0000259" key="3">
    <source>
        <dbReference type="PROSITE" id="PS51371"/>
    </source>
</evidence>
<gene>
    <name evidence="4" type="ORF">SAMN05444271_104109</name>
</gene>
<dbReference type="PROSITE" id="PS51371">
    <property type="entry name" value="CBS"/>
    <property type="match status" value="2"/>
</dbReference>
<dbReference type="RefSeq" id="WP_089671246.1">
    <property type="nucleotide sequence ID" value="NZ_CP024845.1"/>
</dbReference>
<dbReference type="GeneID" id="35001902"/>
<dbReference type="InterPro" id="IPR000644">
    <property type="entry name" value="CBS_dom"/>
</dbReference>
<keyword evidence="1 2" id="KW-0129">CBS domain</keyword>
<dbReference type="PANTHER" id="PTHR43080:SF2">
    <property type="entry name" value="CBS DOMAIN-CONTAINING PROTEIN"/>
    <property type="match status" value="1"/>
</dbReference>
<evidence type="ECO:0000313" key="4">
    <source>
        <dbReference type="EMBL" id="SEI63010.1"/>
    </source>
</evidence>
<organism evidence="4 5">
    <name type="scientific">Halohasta litchfieldiae</name>
    <dbReference type="NCBI Taxonomy" id="1073996"/>
    <lineage>
        <taxon>Archaea</taxon>
        <taxon>Methanobacteriati</taxon>
        <taxon>Methanobacteriota</taxon>
        <taxon>Stenosarchaea group</taxon>
        <taxon>Halobacteria</taxon>
        <taxon>Halobacteriales</taxon>
        <taxon>Haloferacaceae</taxon>
        <taxon>Halohasta</taxon>
    </lineage>
</organism>
<dbReference type="InterPro" id="IPR046342">
    <property type="entry name" value="CBS_dom_sf"/>
</dbReference>
<dbReference type="KEGG" id="hae:halTADL_1087"/>
<protein>
    <submittedName>
        <fullName evidence="4">CBS domain-containing protein</fullName>
    </submittedName>
</protein>